<keyword evidence="3" id="KW-1185">Reference proteome</keyword>
<proteinExistence type="predicted"/>
<sequence>MCHGKIFPLNCIISIQQNKYYQSEQIFEMSCNRTAIHIPQDVLLIIVSELYQSCYNAVFKHSLTKDFYMWPLKLNRTLGTSHYTDAEPTAWLQFMLGLKAMARVCRSWWIAVTPILYSNVFLHDIGQLPALIRTLEKVSVPDEGSKGSQHSLNTDYGGWVRRIQITFFIPRMWFNLYRMQLLRLLDLCPSLQSFSHKPEWDDGIALNYKATILHVLTYEVPQHISSLSELALSCVVLGQINNELLKNLSLFHGLAKLEIVLQSGHILLEPRYSYNHPSRIKNTQTTHQKIVLPTLETLVVRMSDCDGYSRLDTLTNSFSFPSLRYLTLDMFFYGVDRENLSPTQLELFLSAYGSQLLTLDFGSFDVTAFKMSLHHALSKCPKLTHIAYPYSTYFIPSTVETTSAPPRHSPASCLMHTSIQHMAISIDPHSSIVSDMDDKRLLDLADRSIFPSLSSLSIIHPRKGIEPIAEIPQTHRSALEKVSTILNGKGIQFWYHGHQFSDFWLDRVDDMIIKDKCDDEIGDPDYYPEDSDSSSGSSSSSVENDFAPELIRDANMEEYSHDIFPLSDEIVERQSGELLGVFEQVCKWNNQEGEGDEILEDDF</sequence>
<comment type="caution">
    <text evidence="2">The sequence shown here is derived from an EMBL/GenBank/DDBJ whole genome shotgun (WGS) entry which is preliminary data.</text>
</comment>
<name>A0A286UJ06_9AGAM</name>
<evidence type="ECO:0000313" key="3">
    <source>
        <dbReference type="Proteomes" id="UP000217199"/>
    </source>
</evidence>
<evidence type="ECO:0000313" key="2">
    <source>
        <dbReference type="EMBL" id="PAV19570.1"/>
    </source>
</evidence>
<accession>A0A286UJ06</accession>
<dbReference type="Proteomes" id="UP000217199">
    <property type="component" value="Unassembled WGS sequence"/>
</dbReference>
<feature type="compositionally biased region" description="Acidic residues" evidence="1">
    <location>
        <begin position="520"/>
        <end position="532"/>
    </location>
</feature>
<dbReference type="AlphaFoldDB" id="A0A286UJ06"/>
<evidence type="ECO:0000256" key="1">
    <source>
        <dbReference type="SAM" id="MobiDB-lite"/>
    </source>
</evidence>
<dbReference type="InParanoid" id="A0A286UJ06"/>
<dbReference type="OrthoDB" id="3258555at2759"/>
<evidence type="ECO:0008006" key="4">
    <source>
        <dbReference type="Google" id="ProtNLM"/>
    </source>
</evidence>
<feature type="region of interest" description="Disordered" evidence="1">
    <location>
        <begin position="519"/>
        <end position="544"/>
    </location>
</feature>
<protein>
    <recommendedName>
        <fullName evidence="4">F-box domain-containing protein</fullName>
    </recommendedName>
</protein>
<reference evidence="2 3" key="1">
    <citation type="journal article" date="2017" name="Mol. Ecol.">
        <title>Comparative and population genomic landscape of Phellinus noxius: A hypervariable fungus causing root rot in trees.</title>
        <authorList>
            <person name="Chung C.L."/>
            <person name="Lee T.J."/>
            <person name="Akiba M."/>
            <person name="Lee H.H."/>
            <person name="Kuo T.H."/>
            <person name="Liu D."/>
            <person name="Ke H.M."/>
            <person name="Yokoi T."/>
            <person name="Roa M.B."/>
            <person name="Lu M.J."/>
            <person name="Chang Y.Y."/>
            <person name="Ann P.J."/>
            <person name="Tsai J.N."/>
            <person name="Chen C.Y."/>
            <person name="Tzean S.S."/>
            <person name="Ota Y."/>
            <person name="Hattori T."/>
            <person name="Sahashi N."/>
            <person name="Liou R.F."/>
            <person name="Kikuchi T."/>
            <person name="Tsai I.J."/>
        </authorList>
    </citation>
    <scope>NUCLEOTIDE SEQUENCE [LARGE SCALE GENOMIC DNA]</scope>
    <source>
        <strain evidence="2 3">FFPRI411160</strain>
    </source>
</reference>
<gene>
    <name evidence="2" type="ORF">PNOK_0450400</name>
</gene>
<dbReference type="EMBL" id="NBII01000004">
    <property type="protein sequence ID" value="PAV19570.1"/>
    <property type="molecule type" value="Genomic_DNA"/>
</dbReference>
<organism evidence="2 3">
    <name type="scientific">Pyrrhoderma noxium</name>
    <dbReference type="NCBI Taxonomy" id="2282107"/>
    <lineage>
        <taxon>Eukaryota</taxon>
        <taxon>Fungi</taxon>
        <taxon>Dikarya</taxon>
        <taxon>Basidiomycota</taxon>
        <taxon>Agaricomycotina</taxon>
        <taxon>Agaricomycetes</taxon>
        <taxon>Hymenochaetales</taxon>
        <taxon>Hymenochaetaceae</taxon>
        <taxon>Pyrrhoderma</taxon>
    </lineage>
</organism>